<protein>
    <recommendedName>
        <fullName evidence="4">dTTP/UTP pyrophosphatase</fullName>
        <shortName evidence="4">dTTPase/UTPase</shortName>
        <ecNumber evidence="4">3.6.1.9</ecNumber>
    </recommendedName>
    <alternativeName>
        <fullName evidence="4">Nucleoside triphosphate pyrophosphatase</fullName>
    </alternativeName>
    <alternativeName>
        <fullName evidence="4">Nucleotide pyrophosphatase</fullName>
        <shortName evidence="4">Nucleotide PPase</shortName>
    </alternativeName>
</protein>
<dbReference type="HAMAP" id="MF_00528">
    <property type="entry name" value="Maf"/>
    <property type="match status" value="1"/>
</dbReference>
<dbReference type="Proteomes" id="UP000191055">
    <property type="component" value="Unassembled WGS sequence"/>
</dbReference>
<feature type="active site" description="Proton acceptor" evidence="4">
    <location>
        <position position="78"/>
    </location>
</feature>
<feature type="site" description="Important for substrate specificity" evidence="4">
    <location>
        <position position="18"/>
    </location>
</feature>
<evidence type="ECO:0000256" key="4">
    <source>
        <dbReference type="HAMAP-Rule" id="MF_00528"/>
    </source>
</evidence>
<evidence type="ECO:0000256" key="1">
    <source>
        <dbReference type="ARBA" id="ARBA00001968"/>
    </source>
</evidence>
<comment type="catalytic activity">
    <reaction evidence="4">
        <text>dTTP + H2O = dTMP + diphosphate + H(+)</text>
        <dbReference type="Rhea" id="RHEA:28534"/>
        <dbReference type="ChEBI" id="CHEBI:15377"/>
        <dbReference type="ChEBI" id="CHEBI:15378"/>
        <dbReference type="ChEBI" id="CHEBI:33019"/>
        <dbReference type="ChEBI" id="CHEBI:37568"/>
        <dbReference type="ChEBI" id="CHEBI:63528"/>
        <dbReference type="EC" id="3.6.1.9"/>
    </reaction>
</comment>
<evidence type="ECO:0000313" key="5">
    <source>
        <dbReference type="EMBL" id="SKC23930.1"/>
    </source>
</evidence>
<dbReference type="OrthoDB" id="9807767at2"/>
<dbReference type="GO" id="GO:0005737">
    <property type="term" value="C:cytoplasm"/>
    <property type="evidence" value="ECO:0007669"/>
    <property type="project" value="UniProtKB-SubCell"/>
</dbReference>
<organism evidence="5 6">
    <name type="scientific">Alkalitalea saponilacus</name>
    <dbReference type="NCBI Taxonomy" id="889453"/>
    <lineage>
        <taxon>Bacteria</taxon>
        <taxon>Pseudomonadati</taxon>
        <taxon>Bacteroidota</taxon>
        <taxon>Bacteroidia</taxon>
        <taxon>Marinilabiliales</taxon>
        <taxon>Marinilabiliaceae</taxon>
        <taxon>Alkalitalea</taxon>
    </lineage>
</organism>
<dbReference type="Gene3D" id="3.90.950.10">
    <property type="match status" value="1"/>
</dbReference>
<dbReference type="EMBL" id="FUYV01000024">
    <property type="protein sequence ID" value="SKC23930.1"/>
    <property type="molecule type" value="Genomic_DNA"/>
</dbReference>
<dbReference type="CDD" id="cd00555">
    <property type="entry name" value="Maf"/>
    <property type="match status" value="1"/>
</dbReference>
<dbReference type="InterPro" id="IPR029001">
    <property type="entry name" value="ITPase-like_fam"/>
</dbReference>
<dbReference type="EC" id="3.6.1.9" evidence="4"/>
<dbReference type="SUPFAM" id="SSF52972">
    <property type="entry name" value="ITPase-like"/>
    <property type="match status" value="1"/>
</dbReference>
<dbReference type="Pfam" id="PF02545">
    <property type="entry name" value="Maf"/>
    <property type="match status" value="1"/>
</dbReference>
<proteinExistence type="inferred from homology"/>
<gene>
    <name evidence="5" type="ORF">SAMN03080601_03217</name>
</gene>
<dbReference type="STRING" id="889453.SAMN03080601_03217"/>
<comment type="subcellular location">
    <subcellularLocation>
        <location evidence="4">Cytoplasm</location>
    </subcellularLocation>
</comment>
<dbReference type="PANTHER" id="PTHR43213">
    <property type="entry name" value="BIFUNCTIONAL DTTP/UTP PYROPHOSPHATASE/METHYLTRANSFERASE PROTEIN-RELATED"/>
    <property type="match status" value="1"/>
</dbReference>
<name>A0A1T5HTV7_9BACT</name>
<reference evidence="5 6" key="1">
    <citation type="submission" date="2017-02" db="EMBL/GenBank/DDBJ databases">
        <authorList>
            <person name="Peterson S.W."/>
        </authorList>
    </citation>
    <scope>NUCLEOTIDE SEQUENCE [LARGE SCALE GENOMIC DNA]</scope>
    <source>
        <strain evidence="5 6">DSM 24412</strain>
    </source>
</reference>
<keyword evidence="6" id="KW-1185">Reference proteome</keyword>
<dbReference type="InterPro" id="IPR003697">
    <property type="entry name" value="Maf-like"/>
</dbReference>
<comment type="similarity">
    <text evidence="4">Belongs to the Maf family. YhdE subfamily.</text>
</comment>
<dbReference type="KEGG" id="asx:CDL62_14250"/>
<dbReference type="GO" id="GO:0036218">
    <property type="term" value="F:dTTP diphosphatase activity"/>
    <property type="evidence" value="ECO:0007669"/>
    <property type="project" value="RHEA"/>
</dbReference>
<evidence type="ECO:0000256" key="2">
    <source>
        <dbReference type="ARBA" id="ARBA00022801"/>
    </source>
</evidence>
<sequence length="194" mass="21993">MINEVNSHHIILASQSPRRQELLSMTGIKFEVKVIPDINEEVEEGISVEEVPVWLAKKKQKAYEAFWTKPGNVVITADTIVCLQNEVLNKPLDKNSAKLMLSKLCGKKHRVITGVVLKSCSKEVAFSSVTEVWFKQLSEDEINYYVENYQPMDKAGAYGIQEWIGLIGISRINGSYFNVVGLPVDRLYDELKNF</sequence>
<dbReference type="PIRSF" id="PIRSF006305">
    <property type="entry name" value="Maf"/>
    <property type="match status" value="1"/>
</dbReference>
<accession>A0A1T5HTV7</accession>
<dbReference type="GO" id="GO:0009117">
    <property type="term" value="P:nucleotide metabolic process"/>
    <property type="evidence" value="ECO:0007669"/>
    <property type="project" value="UniProtKB-KW"/>
</dbReference>
<comment type="caution">
    <text evidence="4">Lacks conserved residue(s) required for the propagation of feature annotation.</text>
</comment>
<dbReference type="RefSeq" id="WP_079558883.1">
    <property type="nucleotide sequence ID" value="NZ_CP021904.1"/>
</dbReference>
<keyword evidence="3 4" id="KW-0546">Nucleotide metabolism</keyword>
<dbReference type="NCBIfam" id="TIGR00172">
    <property type="entry name" value="maf"/>
    <property type="match status" value="1"/>
</dbReference>
<comment type="catalytic activity">
    <reaction evidence="4">
        <text>UTP + H2O = UMP + diphosphate + H(+)</text>
        <dbReference type="Rhea" id="RHEA:29395"/>
        <dbReference type="ChEBI" id="CHEBI:15377"/>
        <dbReference type="ChEBI" id="CHEBI:15378"/>
        <dbReference type="ChEBI" id="CHEBI:33019"/>
        <dbReference type="ChEBI" id="CHEBI:46398"/>
        <dbReference type="ChEBI" id="CHEBI:57865"/>
        <dbReference type="EC" id="3.6.1.9"/>
    </reaction>
</comment>
<evidence type="ECO:0000256" key="3">
    <source>
        <dbReference type="ARBA" id="ARBA00023080"/>
    </source>
</evidence>
<dbReference type="AlphaFoldDB" id="A0A1T5HTV7"/>
<evidence type="ECO:0000313" key="6">
    <source>
        <dbReference type="Proteomes" id="UP000191055"/>
    </source>
</evidence>
<feature type="site" description="Important for substrate specificity" evidence="4">
    <location>
        <position position="79"/>
    </location>
</feature>
<dbReference type="GO" id="GO:0036221">
    <property type="term" value="F:UTP diphosphatase activity"/>
    <property type="evidence" value="ECO:0007669"/>
    <property type="project" value="RHEA"/>
</dbReference>
<keyword evidence="4" id="KW-0963">Cytoplasm</keyword>
<comment type="function">
    <text evidence="4">Nucleoside triphosphate pyrophosphatase that hydrolyzes dTTP and UTP. May have a dual role in cell division arrest and in preventing the incorporation of modified nucleotides into cellular nucleic acids.</text>
</comment>
<feature type="site" description="Important for substrate specificity" evidence="4">
    <location>
        <position position="161"/>
    </location>
</feature>
<dbReference type="PANTHER" id="PTHR43213:SF5">
    <property type="entry name" value="BIFUNCTIONAL DTTP_UTP PYROPHOSPHATASE_METHYLTRANSFERASE PROTEIN-RELATED"/>
    <property type="match status" value="1"/>
</dbReference>
<keyword evidence="2 4" id="KW-0378">Hydrolase</keyword>
<comment type="cofactor">
    <cofactor evidence="1 4">
        <name>a divalent metal cation</name>
        <dbReference type="ChEBI" id="CHEBI:60240"/>
    </cofactor>
</comment>